<proteinExistence type="predicted"/>
<sequence length="90" mass="9217">MALLDEGETTCCYARSDKHWITDPQGIAWEHFHSLGNIPVFSEAPDAAAAAKSAAPAAPAACCPPVAKTIESPKAAACCTPRTGGAKSCC</sequence>
<dbReference type="AlphaFoldDB" id="A0A645BQR9"/>
<name>A0A645BQR9_9ZZZZ</name>
<reference evidence="1" key="1">
    <citation type="submission" date="2019-08" db="EMBL/GenBank/DDBJ databases">
        <authorList>
            <person name="Kucharzyk K."/>
            <person name="Murdoch R.W."/>
            <person name="Higgins S."/>
            <person name="Loffler F."/>
        </authorList>
    </citation>
    <scope>NUCLEOTIDE SEQUENCE</scope>
</reference>
<gene>
    <name evidence="1" type="ORF">SDC9_113855</name>
</gene>
<organism evidence="1">
    <name type="scientific">bioreactor metagenome</name>
    <dbReference type="NCBI Taxonomy" id="1076179"/>
    <lineage>
        <taxon>unclassified sequences</taxon>
        <taxon>metagenomes</taxon>
        <taxon>ecological metagenomes</taxon>
    </lineage>
</organism>
<dbReference type="EMBL" id="VSSQ01021386">
    <property type="protein sequence ID" value="MPM66941.1"/>
    <property type="molecule type" value="Genomic_DNA"/>
</dbReference>
<comment type="caution">
    <text evidence="1">The sequence shown here is derived from an EMBL/GenBank/DDBJ whole genome shotgun (WGS) entry which is preliminary data.</text>
</comment>
<accession>A0A645BQR9</accession>
<evidence type="ECO:0000313" key="1">
    <source>
        <dbReference type="EMBL" id="MPM66941.1"/>
    </source>
</evidence>
<dbReference type="Gene3D" id="3.10.180.10">
    <property type="entry name" value="2,3-Dihydroxybiphenyl 1,2-Dioxygenase, domain 1"/>
    <property type="match status" value="1"/>
</dbReference>
<dbReference type="InterPro" id="IPR029068">
    <property type="entry name" value="Glyas_Bleomycin-R_OHBP_Dase"/>
</dbReference>
<protein>
    <submittedName>
        <fullName evidence="1">Uncharacterized protein</fullName>
    </submittedName>
</protein>